<reference evidence="1 2" key="1">
    <citation type="journal article" date="2017" name="Curr. Microbiol.">
        <title>Mucilaginibacter ginsenosidivorans sp. nov., Isolated from Soil of Ginseng Field.</title>
        <authorList>
            <person name="Kim M.M."/>
            <person name="Siddiqi M.Z."/>
            <person name="Im W.T."/>
        </authorList>
    </citation>
    <scope>NUCLEOTIDE SEQUENCE [LARGE SCALE GENOMIC DNA]</scope>
    <source>
        <strain evidence="1 2">Gsoil 3017</strain>
    </source>
</reference>
<sequence length="117" mass="13580">MANVNIKRIYDPYSKADGYRILIDRLWPRGIKKENAHIDKWLKEVAPSTELRKQFNHQPEKWGHFIPAYLSELNSSSAVKELLSDINSYHTVTLLFAAGDTEHNHALVLQQFVNQHL</sequence>
<organism evidence="1 2">
    <name type="scientific">Mucilaginibacter ginsenosidivorans</name>
    <dbReference type="NCBI Taxonomy" id="398053"/>
    <lineage>
        <taxon>Bacteria</taxon>
        <taxon>Pseudomonadati</taxon>
        <taxon>Bacteroidota</taxon>
        <taxon>Sphingobacteriia</taxon>
        <taxon>Sphingobacteriales</taxon>
        <taxon>Sphingobacteriaceae</taxon>
        <taxon>Mucilaginibacter</taxon>
    </lineage>
</organism>
<evidence type="ECO:0000313" key="1">
    <source>
        <dbReference type="EMBL" id="QEC64684.1"/>
    </source>
</evidence>
<evidence type="ECO:0000313" key="2">
    <source>
        <dbReference type="Proteomes" id="UP000321479"/>
    </source>
</evidence>
<dbReference type="EMBL" id="CP042436">
    <property type="protein sequence ID" value="QEC64684.1"/>
    <property type="molecule type" value="Genomic_DNA"/>
</dbReference>
<dbReference type="PANTHER" id="PTHR36849">
    <property type="entry name" value="CYTOPLASMIC PROTEIN-RELATED"/>
    <property type="match status" value="1"/>
</dbReference>
<dbReference type="AlphaFoldDB" id="A0A5B8V019"/>
<dbReference type="PANTHER" id="PTHR36849:SF1">
    <property type="entry name" value="CYTOPLASMIC PROTEIN"/>
    <property type="match status" value="1"/>
</dbReference>
<keyword evidence="2" id="KW-1185">Reference proteome</keyword>
<dbReference type="Pfam" id="PF22752">
    <property type="entry name" value="DUF488-N3i"/>
    <property type="match status" value="1"/>
</dbReference>
<dbReference type="Proteomes" id="UP000321479">
    <property type="component" value="Chromosome"/>
</dbReference>
<name>A0A5B8V019_9SPHI</name>
<dbReference type="KEGG" id="mgin:FRZ54_19645"/>
<protein>
    <submittedName>
        <fullName evidence="1">DUF488 domain-containing protein</fullName>
    </submittedName>
</protein>
<proteinExistence type="predicted"/>
<accession>A0A5B8V019</accession>
<gene>
    <name evidence="1" type="ORF">FRZ54_19645</name>
</gene>
<dbReference type="RefSeq" id="WP_147033518.1">
    <property type="nucleotide sequence ID" value="NZ_CP042436.1"/>
</dbReference>
<dbReference type="OrthoDB" id="9790745at2"/>
<dbReference type="InterPro" id="IPR052552">
    <property type="entry name" value="YeaO-like"/>
</dbReference>